<organism evidence="4 5">
    <name type="scientific">Hondaea fermentalgiana</name>
    <dbReference type="NCBI Taxonomy" id="2315210"/>
    <lineage>
        <taxon>Eukaryota</taxon>
        <taxon>Sar</taxon>
        <taxon>Stramenopiles</taxon>
        <taxon>Bigyra</taxon>
        <taxon>Labyrinthulomycetes</taxon>
        <taxon>Thraustochytrida</taxon>
        <taxon>Thraustochytriidae</taxon>
        <taxon>Hondaea</taxon>
    </lineage>
</organism>
<keyword evidence="2" id="KW-0479">Metal-binding</keyword>
<dbReference type="OrthoDB" id="109201at2759"/>
<reference evidence="4 5" key="1">
    <citation type="submission" date="2017-12" db="EMBL/GenBank/DDBJ databases">
        <title>Sequencing, de novo assembly and annotation of complete genome of a new Thraustochytrid species, strain FCC1311.</title>
        <authorList>
            <person name="Sedici K."/>
            <person name="Godart F."/>
            <person name="Aiese Cigliano R."/>
            <person name="Sanseverino W."/>
            <person name="Barakat M."/>
            <person name="Ortet P."/>
            <person name="Marechal E."/>
            <person name="Cagnac O."/>
            <person name="Amato A."/>
        </authorList>
    </citation>
    <scope>NUCLEOTIDE SEQUENCE [LARGE SCALE GENOMIC DNA]</scope>
</reference>
<name>A0A2R5GIS6_9STRA</name>
<dbReference type="InterPro" id="IPR027806">
    <property type="entry name" value="HARBI1_dom"/>
</dbReference>
<protein>
    <submittedName>
        <fullName evidence="4">Protein ALP1-like</fullName>
    </submittedName>
</protein>
<evidence type="ECO:0000256" key="1">
    <source>
        <dbReference type="ARBA" id="ARBA00001968"/>
    </source>
</evidence>
<gene>
    <name evidence="4" type="ORF">FCC1311_070122</name>
</gene>
<comment type="caution">
    <text evidence="4">The sequence shown here is derived from an EMBL/GenBank/DDBJ whole genome shotgun (WGS) entry which is preliminary data.</text>
</comment>
<dbReference type="Pfam" id="PF13359">
    <property type="entry name" value="DDE_Tnp_4"/>
    <property type="match status" value="1"/>
</dbReference>
<comment type="cofactor">
    <cofactor evidence="1">
        <name>a divalent metal cation</name>
        <dbReference type="ChEBI" id="CHEBI:60240"/>
    </cofactor>
</comment>
<dbReference type="AlphaFoldDB" id="A0A2R5GIS6"/>
<proteinExistence type="predicted"/>
<dbReference type="EMBL" id="BEYU01000084">
    <property type="protein sequence ID" value="GBG30792.1"/>
    <property type="molecule type" value="Genomic_DNA"/>
</dbReference>
<dbReference type="InParanoid" id="A0A2R5GIS6"/>
<evidence type="ECO:0000259" key="3">
    <source>
        <dbReference type="Pfam" id="PF13359"/>
    </source>
</evidence>
<keyword evidence="5" id="KW-1185">Reference proteome</keyword>
<dbReference type="GO" id="GO:0046872">
    <property type="term" value="F:metal ion binding"/>
    <property type="evidence" value="ECO:0007669"/>
    <property type="project" value="UniProtKB-KW"/>
</dbReference>
<sequence length="273" mass="30532">MDLADFDALMHIIGNHPSLQRKAEMALRSDIVACCPRTIVAVTLMYLGGQSNICIADQFGLHHDTVPQLARLGVRAILDNEQQFIDPTPFASPQKLQKLATGFNKRTYKYDEGVRTMQGCVGALDGIVIRMLKPDVPEHGRFRSRKGYHALTFQCMCDADHVFTFVSDWFYGSTSDSSAFKDTALYHAIYDKKVLVFEGARTQDAAKKPVIFIGKKLEIQYCIDVELAFSGQSFAQVPAFFDNTDFCGVCIITTMTTMFDIIIVRSAVVRVVF</sequence>
<dbReference type="Proteomes" id="UP000241890">
    <property type="component" value="Unassembled WGS sequence"/>
</dbReference>
<evidence type="ECO:0000256" key="2">
    <source>
        <dbReference type="ARBA" id="ARBA00022723"/>
    </source>
</evidence>
<feature type="domain" description="DDE Tnp4" evidence="3">
    <location>
        <begin position="124"/>
        <end position="190"/>
    </location>
</feature>
<accession>A0A2R5GIS6</accession>
<evidence type="ECO:0000313" key="4">
    <source>
        <dbReference type="EMBL" id="GBG30792.1"/>
    </source>
</evidence>
<evidence type="ECO:0000313" key="5">
    <source>
        <dbReference type="Proteomes" id="UP000241890"/>
    </source>
</evidence>